<organism evidence="3 4">
    <name type="scientific">Glarea lozoyensis (strain ATCC 20868 / MF5171)</name>
    <dbReference type="NCBI Taxonomy" id="1116229"/>
    <lineage>
        <taxon>Eukaryota</taxon>
        <taxon>Fungi</taxon>
        <taxon>Dikarya</taxon>
        <taxon>Ascomycota</taxon>
        <taxon>Pezizomycotina</taxon>
        <taxon>Leotiomycetes</taxon>
        <taxon>Helotiales</taxon>
        <taxon>Helotiaceae</taxon>
        <taxon>Glarea</taxon>
    </lineage>
</organism>
<dbReference type="KEGG" id="glz:GLAREA_12057"/>
<feature type="compositionally biased region" description="Low complexity" evidence="1">
    <location>
        <begin position="44"/>
        <end position="70"/>
    </location>
</feature>
<name>S3D2C3_GLAL2</name>
<dbReference type="InterPro" id="IPR011333">
    <property type="entry name" value="SKP1/BTB/POZ_sf"/>
</dbReference>
<feature type="compositionally biased region" description="Polar residues" evidence="1">
    <location>
        <begin position="110"/>
        <end position="122"/>
    </location>
</feature>
<dbReference type="AlphaFoldDB" id="S3D2C3"/>
<feature type="compositionally biased region" description="Polar residues" evidence="1">
    <location>
        <begin position="89"/>
        <end position="102"/>
    </location>
</feature>
<proteinExistence type="predicted"/>
<evidence type="ECO:0000256" key="1">
    <source>
        <dbReference type="SAM" id="MobiDB-lite"/>
    </source>
</evidence>
<dbReference type="GeneID" id="19471098"/>
<dbReference type="PANTHER" id="PTHR47843:SF7">
    <property type="entry name" value="BTB DOMAIN-CONTAINING PROTEIN"/>
    <property type="match status" value="1"/>
</dbReference>
<feature type="compositionally biased region" description="Polar residues" evidence="1">
    <location>
        <begin position="131"/>
        <end position="141"/>
    </location>
</feature>
<evidence type="ECO:0000313" key="4">
    <source>
        <dbReference type="Proteomes" id="UP000016922"/>
    </source>
</evidence>
<feature type="region of interest" description="Disordered" evidence="1">
    <location>
        <begin position="43"/>
        <end position="70"/>
    </location>
</feature>
<reference evidence="3 4" key="1">
    <citation type="journal article" date="2013" name="BMC Genomics">
        <title>Genomics-driven discovery of the pneumocandin biosynthetic gene cluster in the fungus Glarea lozoyensis.</title>
        <authorList>
            <person name="Chen L."/>
            <person name="Yue Q."/>
            <person name="Zhang X."/>
            <person name="Xiang M."/>
            <person name="Wang C."/>
            <person name="Li S."/>
            <person name="Che Y."/>
            <person name="Ortiz-Lopez F.J."/>
            <person name="Bills G.F."/>
            <person name="Liu X."/>
            <person name="An Z."/>
        </authorList>
    </citation>
    <scope>NUCLEOTIDE SEQUENCE [LARGE SCALE GENOMIC DNA]</scope>
    <source>
        <strain evidence="4">ATCC 20868 / MF5171</strain>
    </source>
</reference>
<dbReference type="PANTHER" id="PTHR47843">
    <property type="entry name" value="BTB DOMAIN-CONTAINING PROTEIN-RELATED"/>
    <property type="match status" value="1"/>
</dbReference>
<dbReference type="RefSeq" id="XP_008081030.1">
    <property type="nucleotide sequence ID" value="XM_008082839.1"/>
</dbReference>
<keyword evidence="4" id="KW-1185">Reference proteome</keyword>
<feature type="region of interest" description="Disordered" evidence="1">
    <location>
        <begin position="1"/>
        <end position="29"/>
    </location>
</feature>
<dbReference type="HOGENOM" id="CLU_706057_0_0_1"/>
<dbReference type="Pfam" id="PF00651">
    <property type="entry name" value="BTB"/>
    <property type="match status" value="1"/>
</dbReference>
<gene>
    <name evidence="3" type="ORF">GLAREA_12057</name>
</gene>
<accession>S3D2C3</accession>
<dbReference type="Gene3D" id="3.30.710.10">
    <property type="entry name" value="Potassium Channel Kv1.1, Chain A"/>
    <property type="match status" value="1"/>
</dbReference>
<evidence type="ECO:0000259" key="2">
    <source>
        <dbReference type="PROSITE" id="PS50097"/>
    </source>
</evidence>
<feature type="compositionally biased region" description="Polar residues" evidence="1">
    <location>
        <begin position="1"/>
        <end position="10"/>
    </location>
</feature>
<sequence>MSTSINSTGGKQPYIDIGSSSSNSSSSRAIDTMSAMSNIRARMGGRQSNVSNRSSSNSTSRPTTGGTSSNSRAIMQARMASNHPYGSVGPSSRTAYATNGPSSHHPALVSSMNGLNINSPSSYHRGGTAGGLTSPSLSPISTRHGFAGRPGTRCGSLPSRDYEGTSYNFLDHLRSEMIKLHVGKGEDKRTFAVHKKPLCAKSPYFTKMFNIGMIETYTGEVNIPEETPNTVSALLDMTIYHEGITSLTGPPDETNDFTMRWDPVAVYALAMMWMLPAEILNSIMDQIIRHHYKAEELPSLDFVEAAFDKTPEGSKLRGYAVHGIVYALNRGQQVGDIGWPADEVQKLITAYPDFGTQFVALNQFGSVAQSTDPRTCFDEPSVETWLERAQL</sequence>
<feature type="domain" description="BTB" evidence="2">
    <location>
        <begin position="176"/>
        <end position="236"/>
    </location>
</feature>
<dbReference type="EMBL" id="KE145360">
    <property type="protein sequence ID" value="EPE31975.1"/>
    <property type="molecule type" value="Genomic_DNA"/>
</dbReference>
<evidence type="ECO:0000313" key="3">
    <source>
        <dbReference type="EMBL" id="EPE31975.1"/>
    </source>
</evidence>
<dbReference type="CDD" id="cd18186">
    <property type="entry name" value="BTB_POZ_ZBTB_KLHL-like"/>
    <property type="match status" value="1"/>
</dbReference>
<dbReference type="SUPFAM" id="SSF54695">
    <property type="entry name" value="POZ domain"/>
    <property type="match status" value="1"/>
</dbReference>
<protein>
    <submittedName>
        <fullName evidence="3">POZ</fullName>
    </submittedName>
</protein>
<dbReference type="InterPro" id="IPR000210">
    <property type="entry name" value="BTB/POZ_dom"/>
</dbReference>
<dbReference type="OrthoDB" id="6359816at2759"/>
<dbReference type="Proteomes" id="UP000016922">
    <property type="component" value="Unassembled WGS sequence"/>
</dbReference>
<dbReference type="PROSITE" id="PS50097">
    <property type="entry name" value="BTB"/>
    <property type="match status" value="1"/>
</dbReference>
<feature type="region of interest" description="Disordered" evidence="1">
    <location>
        <begin position="82"/>
        <end position="159"/>
    </location>
</feature>